<dbReference type="Gene3D" id="3.30.300.30">
    <property type="match status" value="1"/>
</dbReference>
<dbReference type="PROSITE" id="PS00455">
    <property type="entry name" value="AMP_BINDING"/>
    <property type="match status" value="1"/>
</dbReference>
<dbReference type="Pfam" id="PF00501">
    <property type="entry name" value="AMP-binding"/>
    <property type="match status" value="1"/>
</dbReference>
<comment type="caution">
    <text evidence="3">The sequence shown here is derived from an EMBL/GenBank/DDBJ whole genome shotgun (WGS) entry which is preliminary data.</text>
</comment>
<protein>
    <submittedName>
        <fullName evidence="3">Acyl-CoA synthetase member 2 mitochondrial</fullName>
    </submittedName>
</protein>
<dbReference type="InterPro" id="IPR000873">
    <property type="entry name" value="AMP-dep_synth/lig_dom"/>
</dbReference>
<feature type="domain" description="AMP-dependent synthetase/ligase" evidence="1">
    <location>
        <begin position="28"/>
        <end position="402"/>
    </location>
</feature>
<gene>
    <name evidence="3" type="primary">ACSF2_1</name>
    <name evidence="3" type="ORF">FE257_008123</name>
</gene>
<dbReference type="InterPro" id="IPR020845">
    <property type="entry name" value="AMP-binding_CS"/>
</dbReference>
<accession>A0AAD4CLX6</accession>
<reference evidence="3" key="2">
    <citation type="submission" date="2020-02" db="EMBL/GenBank/DDBJ databases">
        <authorList>
            <person name="Gilchrist C.L.M."/>
            <person name="Chooi Y.-H."/>
        </authorList>
    </citation>
    <scope>NUCLEOTIDE SEQUENCE</scope>
    <source>
        <strain evidence="3">MST-FP2251</strain>
    </source>
</reference>
<dbReference type="InterPro" id="IPR042099">
    <property type="entry name" value="ANL_N_sf"/>
</dbReference>
<dbReference type="SUPFAM" id="SSF56801">
    <property type="entry name" value="Acetyl-CoA synthetase-like"/>
    <property type="match status" value="1"/>
</dbReference>
<evidence type="ECO:0000259" key="2">
    <source>
        <dbReference type="Pfam" id="PF13193"/>
    </source>
</evidence>
<dbReference type="Proteomes" id="UP001194746">
    <property type="component" value="Unassembled WGS sequence"/>
</dbReference>
<dbReference type="EMBL" id="VCAU01000041">
    <property type="protein sequence ID" value="KAF9888954.1"/>
    <property type="molecule type" value="Genomic_DNA"/>
</dbReference>
<evidence type="ECO:0000259" key="1">
    <source>
        <dbReference type="Pfam" id="PF00501"/>
    </source>
</evidence>
<dbReference type="PANTHER" id="PTHR43201:SF30">
    <property type="entry name" value="AMP-DEPENDENT SYNTHETASE_LIGASE DOMAIN-CONTAINING PROTEIN"/>
    <property type="match status" value="1"/>
</dbReference>
<feature type="domain" description="AMP-binding enzyme C-terminal" evidence="2">
    <location>
        <begin position="475"/>
        <end position="559"/>
    </location>
</feature>
<sequence length="583" mass="64269">MPPNQPSIVYGPSTPRPVSMTFGELLSDHARHRPNNYAIISHHQNVTLTYRDLDNRSTALARAFAGYGVGAGDKVAIMLGSRTEYIEAFFACAKLGAALVLLNYAFVLEEIVDTLTPVAPKLLITTPGFARFDYQPIIVKIVERLPTLQALVLVDPHRLRIQHTGSKIISYETLFQQNQNAVVNCNVSPHDIVNIQFTSGSTGAPKAAALSHYNIMNCGQYIGAQMGVTDADRVCLPVPLFHSFGLIIGMCASIWTGSTMIFPSELFNSTSTLESIEKYQCTGIYGVTTMFIEEMNNPNFSRTNRSSLKFGIMAGSAMPEDLLQKVTTSFPVPRLYTNWGMTELSSITTMTHHTDPAVKRFHTAGRLFPNFIAKIVEPGTGRVLPWGQKGEIVIAGYGVMRGGYLHNPVQTAGALKEHIEDLEPNGVGPIYGNKCLRTWMHTGDEGYLDEDGYFVITGRIKDIIIRGGENISPVEIEERLFAHPAIVQASVIGVPNARLGEELAAFVELEKGHTMPADNELQDWVRASLSRFKTPRHFWWVGGSQNGVPREWPKTASGKLRKPDLRDIGRNLVKGGTTEQARL</sequence>
<dbReference type="InterPro" id="IPR025110">
    <property type="entry name" value="AMP-bd_C"/>
</dbReference>
<dbReference type="Pfam" id="PF13193">
    <property type="entry name" value="AMP-binding_C"/>
    <property type="match status" value="1"/>
</dbReference>
<dbReference type="InterPro" id="IPR045851">
    <property type="entry name" value="AMP-bd_C_sf"/>
</dbReference>
<reference evidence="3" key="1">
    <citation type="journal article" date="2019" name="Beilstein J. Org. Chem.">
        <title>Nanangenines: drimane sesquiterpenoids as the dominant metabolite cohort of a novel Australian fungus, Aspergillus nanangensis.</title>
        <authorList>
            <person name="Lacey H.J."/>
            <person name="Gilchrist C.L.M."/>
            <person name="Crombie A."/>
            <person name="Kalaitzis J.A."/>
            <person name="Vuong D."/>
            <person name="Rutledge P.J."/>
            <person name="Turner P."/>
            <person name="Pitt J.I."/>
            <person name="Lacey E."/>
            <person name="Chooi Y.H."/>
            <person name="Piggott A.M."/>
        </authorList>
    </citation>
    <scope>NUCLEOTIDE SEQUENCE</scope>
    <source>
        <strain evidence="3">MST-FP2251</strain>
    </source>
</reference>
<keyword evidence="4" id="KW-1185">Reference proteome</keyword>
<dbReference type="Gene3D" id="3.40.50.12780">
    <property type="entry name" value="N-terminal domain of ligase-like"/>
    <property type="match status" value="1"/>
</dbReference>
<proteinExistence type="predicted"/>
<dbReference type="GO" id="GO:0006631">
    <property type="term" value="P:fatty acid metabolic process"/>
    <property type="evidence" value="ECO:0007669"/>
    <property type="project" value="TreeGrafter"/>
</dbReference>
<dbReference type="PANTHER" id="PTHR43201">
    <property type="entry name" value="ACYL-COA SYNTHETASE"/>
    <property type="match status" value="1"/>
</dbReference>
<dbReference type="AlphaFoldDB" id="A0AAD4CLX6"/>
<dbReference type="GO" id="GO:0031956">
    <property type="term" value="F:medium-chain fatty acid-CoA ligase activity"/>
    <property type="evidence" value="ECO:0007669"/>
    <property type="project" value="TreeGrafter"/>
</dbReference>
<evidence type="ECO:0000313" key="4">
    <source>
        <dbReference type="Proteomes" id="UP001194746"/>
    </source>
</evidence>
<organism evidence="3 4">
    <name type="scientific">Aspergillus nanangensis</name>
    <dbReference type="NCBI Taxonomy" id="2582783"/>
    <lineage>
        <taxon>Eukaryota</taxon>
        <taxon>Fungi</taxon>
        <taxon>Dikarya</taxon>
        <taxon>Ascomycota</taxon>
        <taxon>Pezizomycotina</taxon>
        <taxon>Eurotiomycetes</taxon>
        <taxon>Eurotiomycetidae</taxon>
        <taxon>Eurotiales</taxon>
        <taxon>Aspergillaceae</taxon>
        <taxon>Aspergillus</taxon>
        <taxon>Aspergillus subgen. Circumdati</taxon>
    </lineage>
</organism>
<evidence type="ECO:0000313" key="3">
    <source>
        <dbReference type="EMBL" id="KAF9888954.1"/>
    </source>
</evidence>
<name>A0AAD4CLX6_ASPNN</name>